<dbReference type="Proteomes" id="UP000002964">
    <property type="component" value="Unassembled WGS sequence"/>
</dbReference>
<dbReference type="OrthoDB" id="9799147at2"/>
<reference evidence="9" key="1">
    <citation type="submission" date="2011-06" db="EMBL/GenBank/DDBJ databases">
        <authorList>
            <consortium name="US DOE Joint Genome Institute (JGI-PGF)"/>
            <person name="Lucas S."/>
            <person name="Han J."/>
            <person name="Lapidus A."/>
            <person name="Cheng J.-F."/>
            <person name="Goodwin L."/>
            <person name="Pitluck S."/>
            <person name="Peters L."/>
            <person name="Land M.L."/>
            <person name="Hauser L."/>
            <person name="Vogl K."/>
            <person name="Liu Z."/>
            <person name="Overmann J."/>
            <person name="Frigaard N.-U."/>
            <person name="Bryant D.A."/>
            <person name="Woyke T.J."/>
        </authorList>
    </citation>
    <scope>NUCLEOTIDE SEQUENCE [LARGE SCALE GENOMIC DNA]</scope>
    <source>
        <strain evidence="9">970</strain>
    </source>
</reference>
<dbReference type="EMBL" id="JH603170">
    <property type="protein sequence ID" value="EIC19654.1"/>
    <property type="molecule type" value="Genomic_DNA"/>
</dbReference>
<dbReference type="AlphaFoldDB" id="H8Z687"/>
<proteinExistence type="inferred from homology"/>
<feature type="domain" description="N-acetyltransferase" evidence="7">
    <location>
        <begin position="26"/>
        <end position="167"/>
    </location>
</feature>
<dbReference type="PROSITE" id="PS51186">
    <property type="entry name" value="GNAT"/>
    <property type="match status" value="1"/>
</dbReference>
<keyword evidence="3" id="KW-1277">Toxin-antitoxin system</keyword>
<evidence type="ECO:0000259" key="7">
    <source>
        <dbReference type="PROSITE" id="PS51186"/>
    </source>
</evidence>
<keyword evidence="4 8" id="KW-0808">Transferase</keyword>
<dbReference type="InterPro" id="IPR000182">
    <property type="entry name" value="GNAT_dom"/>
</dbReference>
<evidence type="ECO:0000256" key="6">
    <source>
        <dbReference type="ARBA" id="ARBA00049880"/>
    </source>
</evidence>
<keyword evidence="5" id="KW-0012">Acyltransferase</keyword>
<evidence type="ECO:0000313" key="8">
    <source>
        <dbReference type="EMBL" id="EIC19654.1"/>
    </source>
</evidence>
<dbReference type="HOGENOM" id="CLU_101288_3_1_6"/>
<name>H8Z687_9GAMM</name>
<accession>H8Z687</accession>
<organism evidence="8 9">
    <name type="scientific">Thiorhodovibrio frisius</name>
    <dbReference type="NCBI Taxonomy" id="631362"/>
    <lineage>
        <taxon>Bacteria</taxon>
        <taxon>Pseudomonadati</taxon>
        <taxon>Pseudomonadota</taxon>
        <taxon>Gammaproteobacteria</taxon>
        <taxon>Chromatiales</taxon>
        <taxon>Chromatiaceae</taxon>
        <taxon>Thiorhodovibrio</taxon>
    </lineage>
</organism>
<keyword evidence="2" id="KW-0678">Repressor</keyword>
<comment type="similarity">
    <text evidence="1">Belongs to the acetyltransferase family. GNAT subfamily.</text>
</comment>
<evidence type="ECO:0000256" key="4">
    <source>
        <dbReference type="ARBA" id="ARBA00022679"/>
    </source>
</evidence>
<dbReference type="Gene3D" id="3.40.630.30">
    <property type="match status" value="1"/>
</dbReference>
<comment type="catalytic activity">
    <reaction evidence="6">
        <text>glycyl-tRNA(Gly) + acetyl-CoA = N-acetylglycyl-tRNA(Gly) + CoA + H(+)</text>
        <dbReference type="Rhea" id="RHEA:81867"/>
        <dbReference type="Rhea" id="RHEA-COMP:9683"/>
        <dbReference type="Rhea" id="RHEA-COMP:19766"/>
        <dbReference type="ChEBI" id="CHEBI:15378"/>
        <dbReference type="ChEBI" id="CHEBI:57287"/>
        <dbReference type="ChEBI" id="CHEBI:57288"/>
        <dbReference type="ChEBI" id="CHEBI:78522"/>
        <dbReference type="ChEBI" id="CHEBI:232036"/>
    </reaction>
</comment>
<sequence length="172" mass="18654">MSFVIQALDGTIDTDLFHCGEPQLDLYLRRYASQDVRRGIARVFVAATPNETQRPAGFFSLSAGSVRAESLPPEMARKLPRYPVPIALLGRLAVDQSFQGRGLGSILLSDACRKVIQASQVLAVAAIVVDAKDASAAAFYRRFGFIPLPGCPDRLLLPAKVLQQLAPSFELP</sequence>
<dbReference type="eggNOG" id="COG0456">
    <property type="taxonomic scope" value="Bacteria"/>
</dbReference>
<dbReference type="SUPFAM" id="SSF55729">
    <property type="entry name" value="Acyl-CoA N-acyltransferases (Nat)"/>
    <property type="match status" value="1"/>
</dbReference>
<dbReference type="RefSeq" id="WP_009150059.1">
    <property type="nucleotide sequence ID" value="NZ_CP121471.1"/>
</dbReference>
<evidence type="ECO:0000313" key="9">
    <source>
        <dbReference type="Proteomes" id="UP000002964"/>
    </source>
</evidence>
<evidence type="ECO:0000256" key="1">
    <source>
        <dbReference type="ARBA" id="ARBA00009342"/>
    </source>
</evidence>
<dbReference type="STRING" id="631362.Thi970DRAFT_03244"/>
<protein>
    <submittedName>
        <fullName evidence="8">Acetyltransferase</fullName>
    </submittedName>
</protein>
<evidence type="ECO:0000256" key="3">
    <source>
        <dbReference type="ARBA" id="ARBA00022649"/>
    </source>
</evidence>
<dbReference type="GO" id="GO:0016747">
    <property type="term" value="F:acyltransferase activity, transferring groups other than amino-acyl groups"/>
    <property type="evidence" value="ECO:0007669"/>
    <property type="project" value="InterPro"/>
</dbReference>
<gene>
    <name evidence="8" type="ORF">Thi970DRAFT_03244</name>
</gene>
<keyword evidence="9" id="KW-1185">Reference proteome</keyword>
<dbReference type="PANTHER" id="PTHR36449">
    <property type="entry name" value="ACETYLTRANSFERASE-RELATED"/>
    <property type="match status" value="1"/>
</dbReference>
<dbReference type="CDD" id="cd04301">
    <property type="entry name" value="NAT_SF"/>
    <property type="match status" value="1"/>
</dbReference>
<evidence type="ECO:0000256" key="2">
    <source>
        <dbReference type="ARBA" id="ARBA00022491"/>
    </source>
</evidence>
<evidence type="ECO:0000256" key="5">
    <source>
        <dbReference type="ARBA" id="ARBA00023315"/>
    </source>
</evidence>
<dbReference type="PANTHER" id="PTHR36449:SF1">
    <property type="entry name" value="ACETYLTRANSFERASE"/>
    <property type="match status" value="1"/>
</dbReference>
<dbReference type="Pfam" id="PF13508">
    <property type="entry name" value="Acetyltransf_7"/>
    <property type="match status" value="1"/>
</dbReference>
<dbReference type="InterPro" id="IPR016181">
    <property type="entry name" value="Acyl_CoA_acyltransferase"/>
</dbReference>
<reference evidence="8 9" key="2">
    <citation type="submission" date="2011-11" db="EMBL/GenBank/DDBJ databases">
        <authorList>
            <consortium name="US DOE Joint Genome Institute"/>
            <person name="Lucas S."/>
            <person name="Han J."/>
            <person name="Lapidus A."/>
            <person name="Cheng J.-F."/>
            <person name="Goodwin L."/>
            <person name="Pitluck S."/>
            <person name="Peters L."/>
            <person name="Ovchinnikova G."/>
            <person name="Zhang X."/>
            <person name="Detter J.C."/>
            <person name="Han C."/>
            <person name="Tapia R."/>
            <person name="Land M."/>
            <person name="Hauser L."/>
            <person name="Kyrpides N."/>
            <person name="Ivanova N."/>
            <person name="Pagani I."/>
            <person name="Vogl K."/>
            <person name="Liu Z."/>
            <person name="Overmann J."/>
            <person name="Frigaard N.-U."/>
            <person name="Bryant D."/>
            <person name="Woyke T."/>
        </authorList>
    </citation>
    <scope>NUCLEOTIDE SEQUENCE [LARGE SCALE GENOMIC DNA]</scope>
    <source>
        <strain evidence="8 9">970</strain>
    </source>
</reference>